<dbReference type="NCBIfam" id="TIGR00974">
    <property type="entry name" value="3a0107s02c"/>
    <property type="match status" value="1"/>
</dbReference>
<dbReference type="InterPro" id="IPR005672">
    <property type="entry name" value="Phosphate_PstA"/>
</dbReference>
<keyword evidence="7 8" id="KW-0472">Membrane</keyword>
<comment type="subcellular location">
    <subcellularLocation>
        <location evidence="1 8">Cell membrane</location>
        <topology evidence="1 8">Multi-pass membrane protein</topology>
    </subcellularLocation>
</comment>
<sequence>MKGDGWKEKMFMVVTLAATLAGITVLSALLALTFYEAVNWIDIQFLTSPPSRFPDRAGIYPSIVGTIMSMILVGVFSVPLGVGAALYLEEYGRRSRFKQILEINISNLAAVPSIVYGLLGLGLFVSTLHIGAGSILAGSLTLSLLILPTVIVSAQEAIRAVPDSLREASIGLGASKWQTIRHVVLPSSIPGILTGVILSLSRAIGETAPLIMIGAATTIFTAPKSIFSTYSPLPMQIFMWTDMPKEEFLHGLAPAAIIVLLAIMLSMNALAIYLRNHYRKKLWG</sequence>
<dbReference type="Gene3D" id="1.10.3720.10">
    <property type="entry name" value="MetI-like"/>
    <property type="match status" value="1"/>
</dbReference>
<feature type="transmembrane region" description="Helical" evidence="8">
    <location>
        <begin position="251"/>
        <end position="274"/>
    </location>
</feature>
<feature type="transmembrane region" description="Helical" evidence="8">
    <location>
        <begin position="210"/>
        <end position="231"/>
    </location>
</feature>
<dbReference type="CDD" id="cd06261">
    <property type="entry name" value="TM_PBP2"/>
    <property type="match status" value="1"/>
</dbReference>
<evidence type="ECO:0000256" key="4">
    <source>
        <dbReference type="ARBA" id="ARBA00022475"/>
    </source>
</evidence>
<evidence type="ECO:0000256" key="6">
    <source>
        <dbReference type="ARBA" id="ARBA00022989"/>
    </source>
</evidence>
<dbReference type="GO" id="GO:0035435">
    <property type="term" value="P:phosphate ion transmembrane transport"/>
    <property type="evidence" value="ECO:0007669"/>
    <property type="project" value="InterPro"/>
</dbReference>
<dbReference type="STRING" id="565033.GACE_0813"/>
<feature type="transmembrane region" description="Helical" evidence="8">
    <location>
        <begin position="130"/>
        <end position="152"/>
    </location>
</feature>
<comment type="similarity">
    <text evidence="2 8">Belongs to the binding-protein-dependent transport system permease family. CysTW subfamily.</text>
</comment>
<dbReference type="PROSITE" id="PS50928">
    <property type="entry name" value="ABC_TM1"/>
    <property type="match status" value="1"/>
</dbReference>
<name>A0A0A7GG21_GEOAI</name>
<organism evidence="10 11">
    <name type="scientific">Geoglobus acetivorans</name>
    <dbReference type="NCBI Taxonomy" id="565033"/>
    <lineage>
        <taxon>Archaea</taxon>
        <taxon>Methanobacteriati</taxon>
        <taxon>Methanobacteriota</taxon>
        <taxon>Archaeoglobi</taxon>
        <taxon>Archaeoglobales</taxon>
        <taxon>Archaeoglobaceae</taxon>
        <taxon>Geoglobus</taxon>
    </lineage>
</organism>
<evidence type="ECO:0000256" key="5">
    <source>
        <dbReference type="ARBA" id="ARBA00022692"/>
    </source>
</evidence>
<dbReference type="EMBL" id="CP009552">
    <property type="protein sequence ID" value="AIY89862.1"/>
    <property type="molecule type" value="Genomic_DNA"/>
</dbReference>
<dbReference type="Pfam" id="PF00528">
    <property type="entry name" value="BPD_transp_1"/>
    <property type="match status" value="1"/>
</dbReference>
<dbReference type="GO" id="GO:0005886">
    <property type="term" value="C:plasma membrane"/>
    <property type="evidence" value="ECO:0007669"/>
    <property type="project" value="UniProtKB-SubCell"/>
</dbReference>
<keyword evidence="4 8" id="KW-1003">Cell membrane</keyword>
<dbReference type="InterPro" id="IPR035906">
    <property type="entry name" value="MetI-like_sf"/>
</dbReference>
<evidence type="ECO:0000256" key="3">
    <source>
        <dbReference type="ARBA" id="ARBA00022448"/>
    </source>
</evidence>
<protein>
    <recommendedName>
        <fullName evidence="8">Phosphate transport system permease protein PstA</fullName>
    </recommendedName>
</protein>
<keyword evidence="6 8" id="KW-1133">Transmembrane helix</keyword>
<dbReference type="eggNOG" id="arCOG00168">
    <property type="taxonomic scope" value="Archaea"/>
</dbReference>
<dbReference type="GO" id="GO:0005315">
    <property type="term" value="F:phosphate transmembrane transporter activity"/>
    <property type="evidence" value="ECO:0007669"/>
    <property type="project" value="InterPro"/>
</dbReference>
<dbReference type="PANTHER" id="PTHR43470">
    <property type="entry name" value="PHOSPHATE TRANSPORT SYSTEM PERMEASE PROTEIN PSTA-RELATED"/>
    <property type="match status" value="1"/>
</dbReference>
<dbReference type="HOGENOM" id="CLU_033621_2_1_2"/>
<feature type="transmembrane region" description="Helical" evidence="8">
    <location>
        <begin position="100"/>
        <end position="124"/>
    </location>
</feature>
<feature type="transmembrane region" description="Helical" evidence="8">
    <location>
        <begin position="58"/>
        <end position="88"/>
    </location>
</feature>
<dbReference type="KEGG" id="gac:GACE_0813"/>
<dbReference type="SUPFAM" id="SSF161098">
    <property type="entry name" value="MetI-like"/>
    <property type="match status" value="1"/>
</dbReference>
<evidence type="ECO:0000256" key="2">
    <source>
        <dbReference type="ARBA" id="ARBA00007069"/>
    </source>
</evidence>
<dbReference type="PANTHER" id="PTHR43470:SF5">
    <property type="entry name" value="PHOSPHATE TRANSPORT SYSTEM PERMEASE PROTEIN PSTA"/>
    <property type="match status" value="1"/>
</dbReference>
<accession>A0A0A7GG21</accession>
<proteinExistence type="inferred from homology"/>
<evidence type="ECO:0000256" key="1">
    <source>
        <dbReference type="ARBA" id="ARBA00004651"/>
    </source>
</evidence>
<keyword evidence="5 8" id="KW-0812">Transmembrane</keyword>
<evidence type="ECO:0000313" key="11">
    <source>
        <dbReference type="Proteomes" id="UP000030624"/>
    </source>
</evidence>
<evidence type="ECO:0000313" key="10">
    <source>
        <dbReference type="EMBL" id="AIY89862.1"/>
    </source>
</evidence>
<dbReference type="AlphaFoldDB" id="A0A0A7GG21"/>
<dbReference type="GeneID" id="24797408"/>
<dbReference type="Proteomes" id="UP000030624">
    <property type="component" value="Chromosome"/>
</dbReference>
<dbReference type="RefSeq" id="WP_048091390.1">
    <property type="nucleotide sequence ID" value="NZ_CP009552.1"/>
</dbReference>
<feature type="transmembrane region" description="Helical" evidence="8">
    <location>
        <begin position="12"/>
        <end position="38"/>
    </location>
</feature>
<keyword evidence="3" id="KW-0813">Transport</keyword>
<evidence type="ECO:0000259" key="9">
    <source>
        <dbReference type="PROSITE" id="PS50928"/>
    </source>
</evidence>
<reference evidence="10 11" key="1">
    <citation type="journal article" date="2015" name="Appl. Environ. Microbiol.">
        <title>The Geoglobus acetivorans genome: Fe(III) reduction, acetate utilization, autotrophic growth, and degradation of aromatic compounds in a hyperthermophilic archaeon.</title>
        <authorList>
            <person name="Mardanov A.V."/>
            <person name="Slododkina G.B."/>
            <person name="Slobodkin A.I."/>
            <person name="Beletsky A.V."/>
            <person name="Gavrilov S.N."/>
            <person name="Kublanov I.V."/>
            <person name="Bonch-Osmolovskaya E.A."/>
            <person name="Skryabin K.G."/>
            <person name="Ravin N.V."/>
        </authorList>
    </citation>
    <scope>NUCLEOTIDE SEQUENCE [LARGE SCALE GENOMIC DNA]</scope>
    <source>
        <strain evidence="10 11">SBH6</strain>
    </source>
</reference>
<gene>
    <name evidence="10" type="ORF">GACE_0813</name>
</gene>
<evidence type="ECO:0000256" key="7">
    <source>
        <dbReference type="ARBA" id="ARBA00023136"/>
    </source>
</evidence>
<dbReference type="InterPro" id="IPR000515">
    <property type="entry name" value="MetI-like"/>
</dbReference>
<feature type="domain" description="ABC transmembrane type-1" evidence="9">
    <location>
        <begin position="63"/>
        <end position="271"/>
    </location>
</feature>
<evidence type="ECO:0000256" key="8">
    <source>
        <dbReference type="RuleBase" id="RU363043"/>
    </source>
</evidence>